<evidence type="ECO:0000256" key="2">
    <source>
        <dbReference type="SAM" id="SignalP"/>
    </source>
</evidence>
<evidence type="ECO:0000259" key="4">
    <source>
        <dbReference type="Pfam" id="PF11797"/>
    </source>
</evidence>
<accession>A0ABS6TE08</accession>
<keyword evidence="1" id="KW-0812">Transmembrane</keyword>
<protein>
    <submittedName>
        <fullName evidence="5">DUF916 and DUF3324 domain-containing protein</fullName>
    </submittedName>
</protein>
<keyword evidence="1" id="KW-0472">Membrane</keyword>
<dbReference type="Proteomes" id="UP000774130">
    <property type="component" value="Unassembled WGS sequence"/>
</dbReference>
<sequence length="365" mass="41009">MKKKNILLTLFLFVSVLMLNTVKSYANEFGFAVEPQIPENQIDKSKTYYDLQLDPGQTQQLSVHLVNDTDNPVKVEATIKSATTNSNVVVEYGPNKLKADKSLKYNLADYAKMPNTIDIPAKSTLDVPIDVTMPSENFDGVMAGGITFKEIKKDNKTADSSNDKGLAIQNEYSYVVALLLRENTNEVAPNLKLHTVKASQVNARNVILANVQNDQATYINQVAIDAQITEKGKSKVLYKKSAENLQIAPNTNFDFPVPLNGKSLKAGTYHLKMIVNGNQLAEGQFVRTGEDKKEVHYSNQWILEKDFTIKAETAKKLNAKDVSIKKDYTWLYILIGILLLLLVIILIWVIRRRKKKNDEEAEKVE</sequence>
<dbReference type="InterPro" id="IPR010317">
    <property type="entry name" value="WxLIP_PGBD"/>
</dbReference>
<dbReference type="Pfam" id="PF11797">
    <property type="entry name" value="WxLIP_HBD"/>
    <property type="match status" value="1"/>
</dbReference>
<feature type="domain" description="WxL Interacting Protein host binding" evidence="4">
    <location>
        <begin position="164"/>
        <end position="318"/>
    </location>
</feature>
<dbReference type="EMBL" id="JAHUZB010000004">
    <property type="protein sequence ID" value="MBV7391135.1"/>
    <property type="molecule type" value="Genomic_DNA"/>
</dbReference>
<feature type="signal peptide" evidence="2">
    <location>
        <begin position="1"/>
        <end position="26"/>
    </location>
</feature>
<feature type="domain" description="WxL Interacting Protein peptidoglycan binding" evidence="3">
    <location>
        <begin position="31"/>
        <end position="150"/>
    </location>
</feature>
<evidence type="ECO:0000256" key="1">
    <source>
        <dbReference type="SAM" id="Phobius"/>
    </source>
</evidence>
<dbReference type="InterPro" id="IPR021759">
    <property type="entry name" value="WxLIP_HBD"/>
</dbReference>
<keyword evidence="1" id="KW-1133">Transmembrane helix</keyword>
<evidence type="ECO:0000259" key="3">
    <source>
        <dbReference type="Pfam" id="PF06030"/>
    </source>
</evidence>
<proteinExistence type="predicted"/>
<evidence type="ECO:0000313" key="5">
    <source>
        <dbReference type="EMBL" id="MBV7391135.1"/>
    </source>
</evidence>
<keyword evidence="6" id="KW-1185">Reference proteome</keyword>
<organism evidence="5 6">
    <name type="scientific">Enterococcus alishanensis</name>
    <dbReference type="NCBI Taxonomy" id="1303817"/>
    <lineage>
        <taxon>Bacteria</taxon>
        <taxon>Bacillati</taxon>
        <taxon>Bacillota</taxon>
        <taxon>Bacilli</taxon>
        <taxon>Lactobacillales</taxon>
        <taxon>Enterococcaceae</taxon>
        <taxon>Enterococcus</taxon>
    </lineage>
</organism>
<feature type="chain" id="PRO_5046386610" evidence="2">
    <location>
        <begin position="27"/>
        <end position="365"/>
    </location>
</feature>
<reference evidence="5 6" key="1">
    <citation type="submission" date="2021-06" db="EMBL/GenBank/DDBJ databases">
        <title>Enterococcus alishanensis sp. nov., a novel lactic acid bacterium isolated from fresh coffee beans.</title>
        <authorList>
            <person name="Chen Y.-S."/>
        </authorList>
    </citation>
    <scope>NUCLEOTIDE SEQUENCE [LARGE SCALE GENOMIC DNA]</scope>
    <source>
        <strain evidence="5 6">ALS3</strain>
    </source>
</reference>
<gene>
    <name evidence="5" type="ORF">KUA55_10620</name>
</gene>
<keyword evidence="2" id="KW-0732">Signal</keyword>
<evidence type="ECO:0000313" key="6">
    <source>
        <dbReference type="Proteomes" id="UP000774130"/>
    </source>
</evidence>
<dbReference type="RefSeq" id="WP_218326228.1">
    <property type="nucleotide sequence ID" value="NZ_JAHUZB010000004.1"/>
</dbReference>
<dbReference type="Pfam" id="PF06030">
    <property type="entry name" value="WxLIP_PGBD"/>
    <property type="match status" value="1"/>
</dbReference>
<name>A0ABS6TE08_9ENTE</name>
<feature type="transmembrane region" description="Helical" evidence="1">
    <location>
        <begin position="330"/>
        <end position="350"/>
    </location>
</feature>
<comment type="caution">
    <text evidence="5">The sequence shown here is derived from an EMBL/GenBank/DDBJ whole genome shotgun (WGS) entry which is preliminary data.</text>
</comment>